<comment type="caution">
    <text evidence="2">The sequence shown here is derived from an EMBL/GenBank/DDBJ whole genome shotgun (WGS) entry which is preliminary data.</text>
</comment>
<dbReference type="EMBL" id="MU865928">
    <property type="protein sequence ID" value="KAK4451350.1"/>
    <property type="molecule type" value="Genomic_DNA"/>
</dbReference>
<proteinExistence type="predicted"/>
<dbReference type="Proteomes" id="UP001321760">
    <property type="component" value="Unassembled WGS sequence"/>
</dbReference>
<organism evidence="2 3">
    <name type="scientific">Podospora aff. communis PSN243</name>
    <dbReference type="NCBI Taxonomy" id="3040156"/>
    <lineage>
        <taxon>Eukaryota</taxon>
        <taxon>Fungi</taxon>
        <taxon>Dikarya</taxon>
        <taxon>Ascomycota</taxon>
        <taxon>Pezizomycotina</taxon>
        <taxon>Sordariomycetes</taxon>
        <taxon>Sordariomycetidae</taxon>
        <taxon>Sordariales</taxon>
        <taxon>Podosporaceae</taxon>
        <taxon>Podospora</taxon>
    </lineage>
</organism>
<reference evidence="2" key="2">
    <citation type="submission" date="2023-05" db="EMBL/GenBank/DDBJ databases">
        <authorList>
            <consortium name="Lawrence Berkeley National Laboratory"/>
            <person name="Steindorff A."/>
            <person name="Hensen N."/>
            <person name="Bonometti L."/>
            <person name="Westerberg I."/>
            <person name="Brannstrom I.O."/>
            <person name="Guillou S."/>
            <person name="Cros-Aarteil S."/>
            <person name="Calhoun S."/>
            <person name="Haridas S."/>
            <person name="Kuo A."/>
            <person name="Mondo S."/>
            <person name="Pangilinan J."/>
            <person name="Riley R."/>
            <person name="Labutti K."/>
            <person name="Andreopoulos B."/>
            <person name="Lipzen A."/>
            <person name="Chen C."/>
            <person name="Yanf M."/>
            <person name="Daum C."/>
            <person name="Ng V."/>
            <person name="Clum A."/>
            <person name="Ohm R."/>
            <person name="Martin F."/>
            <person name="Silar P."/>
            <person name="Natvig D."/>
            <person name="Lalanne C."/>
            <person name="Gautier V."/>
            <person name="Ament-Velasquez S.L."/>
            <person name="Kruys A."/>
            <person name="Hutchinson M.I."/>
            <person name="Powell A.J."/>
            <person name="Barry K."/>
            <person name="Miller A.N."/>
            <person name="Grigoriev I.V."/>
            <person name="Debuchy R."/>
            <person name="Gladieux P."/>
            <person name="Thoren M.H."/>
            <person name="Johannesson H."/>
        </authorList>
    </citation>
    <scope>NUCLEOTIDE SEQUENCE</scope>
    <source>
        <strain evidence="2">PSN243</strain>
    </source>
</reference>
<protein>
    <recommendedName>
        <fullName evidence="4">Pyridoxamine 5'-phosphate oxidase Alr4036 family FMN-binding domain-containing protein</fullName>
    </recommendedName>
</protein>
<name>A0AAV9GUC8_9PEZI</name>
<evidence type="ECO:0000256" key="1">
    <source>
        <dbReference type="SAM" id="MobiDB-lite"/>
    </source>
</evidence>
<reference evidence="2" key="1">
    <citation type="journal article" date="2023" name="Mol. Phylogenet. Evol.">
        <title>Genome-scale phylogeny and comparative genomics of the fungal order Sordariales.</title>
        <authorList>
            <person name="Hensen N."/>
            <person name="Bonometti L."/>
            <person name="Westerberg I."/>
            <person name="Brannstrom I.O."/>
            <person name="Guillou S."/>
            <person name="Cros-Aarteil S."/>
            <person name="Calhoun S."/>
            <person name="Haridas S."/>
            <person name="Kuo A."/>
            <person name="Mondo S."/>
            <person name="Pangilinan J."/>
            <person name="Riley R."/>
            <person name="LaButti K."/>
            <person name="Andreopoulos B."/>
            <person name="Lipzen A."/>
            <person name="Chen C."/>
            <person name="Yan M."/>
            <person name="Daum C."/>
            <person name="Ng V."/>
            <person name="Clum A."/>
            <person name="Steindorff A."/>
            <person name="Ohm R.A."/>
            <person name="Martin F."/>
            <person name="Silar P."/>
            <person name="Natvig D.O."/>
            <person name="Lalanne C."/>
            <person name="Gautier V."/>
            <person name="Ament-Velasquez S.L."/>
            <person name="Kruys A."/>
            <person name="Hutchinson M.I."/>
            <person name="Powell A.J."/>
            <person name="Barry K."/>
            <person name="Miller A.N."/>
            <person name="Grigoriev I.V."/>
            <person name="Debuchy R."/>
            <person name="Gladieux P."/>
            <person name="Hiltunen Thoren M."/>
            <person name="Johannesson H."/>
        </authorList>
    </citation>
    <scope>NUCLEOTIDE SEQUENCE</scope>
    <source>
        <strain evidence="2">PSN243</strain>
    </source>
</reference>
<keyword evidence="3" id="KW-1185">Reference proteome</keyword>
<evidence type="ECO:0000313" key="2">
    <source>
        <dbReference type="EMBL" id="KAK4451350.1"/>
    </source>
</evidence>
<feature type="region of interest" description="Disordered" evidence="1">
    <location>
        <begin position="18"/>
        <end position="44"/>
    </location>
</feature>
<dbReference type="AlphaFoldDB" id="A0AAV9GUC8"/>
<evidence type="ECO:0000313" key="3">
    <source>
        <dbReference type="Proteomes" id="UP001321760"/>
    </source>
</evidence>
<evidence type="ECO:0008006" key="4">
    <source>
        <dbReference type="Google" id="ProtNLM"/>
    </source>
</evidence>
<gene>
    <name evidence="2" type="ORF">QBC34DRAFT_54180</name>
</gene>
<accession>A0AAV9GUC8</accession>
<sequence>MYQFPPVGQYYRLRAQAEETRQPQVVSPPPTEQHLQPAAQPTANHRLPAVDQRQTTDLPSTAHHPFPLLAILASKLSHTHTLLSGPEALLLHGCPFPLPADNPLTLSCSSSDLPIVRSWSAAAGWDVHRPKQHGNGEHDEIVVSASELGEEGSRWSWVVRLEGVEEQVWDRMEAGREMRYGLAVLGLEDLLGQFGRRWEISEGEEDGTRVVWILARLAERGRVVDVEVGDGWWERFVWRYPVSRRLLETCGLGV</sequence>